<dbReference type="Gene3D" id="3.30.70.2390">
    <property type="match status" value="2"/>
</dbReference>
<dbReference type="OrthoDB" id="4864198at2"/>
<dbReference type="Pfam" id="PF13399">
    <property type="entry name" value="LytR_C"/>
    <property type="match status" value="2"/>
</dbReference>
<dbReference type="PANTHER" id="PTHR33392">
    <property type="entry name" value="POLYISOPRENYL-TEICHOIC ACID--PEPTIDOGLYCAN TEICHOIC ACID TRANSFERASE TAGU"/>
    <property type="match status" value="1"/>
</dbReference>
<dbReference type="PROSITE" id="PS51257">
    <property type="entry name" value="PROKAR_LIPOPROTEIN"/>
    <property type="match status" value="1"/>
</dbReference>
<name>A0A2Y9BUT0_9MICO</name>
<dbReference type="AlphaFoldDB" id="A0A2Y9BUT0"/>
<evidence type="ECO:0000313" key="4">
    <source>
        <dbReference type="Proteomes" id="UP000250028"/>
    </source>
</evidence>
<sequence>MRLRGTGAASAVLVALLGCSAVTACGSSDEPKASTKATNSCTPLPKPTAAIAANTIPVRVFNASDTGGLAQDIAIELRARQFRVLSAGNYTGDATPAPYAMIIYGSVGKQVALTLAQQVKNPQLVEDNRVDPSVDLVLGAKFALIPVPPPPAAKVQLNVYNTTAVTGLASDVANQLKARGFKVLDTGNDPAGRFWPTDTAVILYGKEGEPYARRVALQIKGSRMVEDDRSGTVVDLDLAAKWTGLVPVAQATPAPSPSNSSC</sequence>
<dbReference type="Proteomes" id="UP000250028">
    <property type="component" value="Unassembled WGS sequence"/>
</dbReference>
<feature type="domain" description="LytR/CpsA/Psr regulator C-terminal" evidence="2">
    <location>
        <begin position="155"/>
        <end position="242"/>
    </location>
</feature>
<dbReference type="InterPro" id="IPR050922">
    <property type="entry name" value="LytR/CpsA/Psr_CW_biosynth"/>
</dbReference>
<dbReference type="RefSeq" id="WP_109688054.1">
    <property type="nucleotide sequence ID" value="NZ_QGDN01000001.1"/>
</dbReference>
<feature type="domain" description="LytR/CpsA/Psr regulator C-terminal" evidence="2">
    <location>
        <begin position="56"/>
        <end position="142"/>
    </location>
</feature>
<accession>A0A2Y9BUT0</accession>
<keyword evidence="1" id="KW-0732">Signal</keyword>
<keyword evidence="4" id="KW-1185">Reference proteome</keyword>
<feature type="signal peptide" evidence="1">
    <location>
        <begin position="1"/>
        <end position="24"/>
    </location>
</feature>
<gene>
    <name evidence="3" type="ORF">SAMN04489750_3619</name>
</gene>
<dbReference type="EMBL" id="UESZ01000001">
    <property type="protein sequence ID" value="SSA36232.1"/>
    <property type="molecule type" value="Genomic_DNA"/>
</dbReference>
<evidence type="ECO:0000259" key="2">
    <source>
        <dbReference type="Pfam" id="PF13399"/>
    </source>
</evidence>
<organism evidence="3 4">
    <name type="scientific">Branchiibius hedensis</name>
    <dbReference type="NCBI Taxonomy" id="672460"/>
    <lineage>
        <taxon>Bacteria</taxon>
        <taxon>Bacillati</taxon>
        <taxon>Actinomycetota</taxon>
        <taxon>Actinomycetes</taxon>
        <taxon>Micrococcales</taxon>
        <taxon>Dermacoccaceae</taxon>
        <taxon>Branchiibius</taxon>
    </lineage>
</organism>
<dbReference type="PANTHER" id="PTHR33392:SF6">
    <property type="entry name" value="POLYISOPRENYL-TEICHOIC ACID--PEPTIDOGLYCAN TEICHOIC ACID TRANSFERASE TAGU"/>
    <property type="match status" value="1"/>
</dbReference>
<evidence type="ECO:0000256" key="1">
    <source>
        <dbReference type="SAM" id="SignalP"/>
    </source>
</evidence>
<dbReference type="InterPro" id="IPR027381">
    <property type="entry name" value="LytR/CpsA/Psr_C"/>
</dbReference>
<evidence type="ECO:0000313" key="3">
    <source>
        <dbReference type="EMBL" id="SSA36232.1"/>
    </source>
</evidence>
<protein>
    <submittedName>
        <fullName evidence="3">LytR cell envelope-related transcriptional attenuator</fullName>
    </submittedName>
</protein>
<reference evidence="4" key="1">
    <citation type="submission" date="2016-10" db="EMBL/GenBank/DDBJ databases">
        <authorList>
            <person name="Varghese N."/>
            <person name="Submissions S."/>
        </authorList>
    </citation>
    <scope>NUCLEOTIDE SEQUENCE [LARGE SCALE GENOMIC DNA]</scope>
    <source>
        <strain evidence="4">DSM 22951</strain>
    </source>
</reference>
<proteinExistence type="predicted"/>
<feature type="chain" id="PRO_5038676136" evidence="1">
    <location>
        <begin position="25"/>
        <end position="262"/>
    </location>
</feature>